<feature type="compositionally biased region" description="Basic and acidic residues" evidence="2">
    <location>
        <begin position="110"/>
        <end position="119"/>
    </location>
</feature>
<evidence type="ECO:0000256" key="1">
    <source>
        <dbReference type="SAM" id="Coils"/>
    </source>
</evidence>
<evidence type="ECO:0000313" key="3">
    <source>
        <dbReference type="EMBL" id="PKU27984.1"/>
    </source>
</evidence>
<evidence type="ECO:0000313" key="4">
    <source>
        <dbReference type="Proteomes" id="UP000233556"/>
    </source>
</evidence>
<gene>
    <name evidence="3" type="ORF">llap_21712</name>
</gene>
<keyword evidence="1" id="KW-0175">Coiled coil</keyword>
<feature type="compositionally biased region" description="Basic and acidic residues" evidence="2">
    <location>
        <begin position="76"/>
        <end position="95"/>
    </location>
</feature>
<protein>
    <submittedName>
        <fullName evidence="3">Uncharacterized protein</fullName>
    </submittedName>
</protein>
<dbReference type="AlphaFoldDB" id="A0A2I0T2H0"/>
<feature type="coiled-coil region" evidence="1">
    <location>
        <begin position="8"/>
        <end position="35"/>
    </location>
</feature>
<reference evidence="4" key="2">
    <citation type="submission" date="2017-12" db="EMBL/GenBank/DDBJ databases">
        <title>Genome sequence of the Bar-tailed Godwit (Limosa lapponica baueri).</title>
        <authorList>
            <person name="Lima N.C.B."/>
            <person name="Parody-Merino A.M."/>
            <person name="Battley P.F."/>
            <person name="Fidler A.E."/>
            <person name="Prosdocimi F."/>
        </authorList>
    </citation>
    <scope>NUCLEOTIDE SEQUENCE [LARGE SCALE GENOMIC DNA]</scope>
</reference>
<reference evidence="4" key="1">
    <citation type="submission" date="2017-11" db="EMBL/GenBank/DDBJ databases">
        <authorList>
            <person name="Lima N.C."/>
            <person name="Parody-Merino A.M."/>
            <person name="Battley P.F."/>
            <person name="Fidler A.E."/>
            <person name="Prosdocimi F."/>
        </authorList>
    </citation>
    <scope>NUCLEOTIDE SEQUENCE [LARGE SCALE GENOMIC DNA]</scope>
</reference>
<dbReference type="EMBL" id="KZ523206">
    <property type="protein sequence ID" value="PKU27984.1"/>
    <property type="molecule type" value="Genomic_DNA"/>
</dbReference>
<proteinExistence type="predicted"/>
<sequence>MELWDAHQLKLSQQESELQKKLDECRRKQDNLMQNLQGEIDFAFQDQALVEASEAEHLVEQQAKSTMQENEGQQEGDSHQREKEESNTAENEKIFAQETEETEYGGSIPHESEETERAGQEVSFTQVSEQENKLEGEGSLAQNNNA</sequence>
<keyword evidence="4" id="KW-1185">Reference proteome</keyword>
<dbReference type="Proteomes" id="UP000233556">
    <property type="component" value="Unassembled WGS sequence"/>
</dbReference>
<accession>A0A2I0T2H0</accession>
<evidence type="ECO:0000256" key="2">
    <source>
        <dbReference type="SAM" id="MobiDB-lite"/>
    </source>
</evidence>
<organism evidence="3 4">
    <name type="scientific">Limosa lapponica baueri</name>
    <dbReference type="NCBI Taxonomy" id="1758121"/>
    <lineage>
        <taxon>Eukaryota</taxon>
        <taxon>Metazoa</taxon>
        <taxon>Chordata</taxon>
        <taxon>Craniata</taxon>
        <taxon>Vertebrata</taxon>
        <taxon>Euteleostomi</taxon>
        <taxon>Archelosauria</taxon>
        <taxon>Archosauria</taxon>
        <taxon>Dinosauria</taxon>
        <taxon>Saurischia</taxon>
        <taxon>Theropoda</taxon>
        <taxon>Coelurosauria</taxon>
        <taxon>Aves</taxon>
        <taxon>Neognathae</taxon>
        <taxon>Neoaves</taxon>
        <taxon>Charadriiformes</taxon>
        <taxon>Scolopacidae</taxon>
        <taxon>Limosa</taxon>
    </lineage>
</organism>
<feature type="compositionally biased region" description="Polar residues" evidence="2">
    <location>
        <begin position="62"/>
        <end position="75"/>
    </location>
</feature>
<feature type="region of interest" description="Disordered" evidence="2">
    <location>
        <begin position="54"/>
        <end position="146"/>
    </location>
</feature>
<name>A0A2I0T2H0_LIMLA</name>